<name>A0A078AW42_STYLE</name>
<dbReference type="AlphaFoldDB" id="A0A078AW42"/>
<dbReference type="InParanoid" id="A0A078AW42"/>
<proteinExistence type="predicted"/>
<feature type="coiled-coil region" evidence="1">
    <location>
        <begin position="195"/>
        <end position="267"/>
    </location>
</feature>
<feature type="region of interest" description="Disordered" evidence="2">
    <location>
        <begin position="1"/>
        <end position="68"/>
    </location>
</feature>
<evidence type="ECO:0000313" key="3">
    <source>
        <dbReference type="EMBL" id="CDW85442.1"/>
    </source>
</evidence>
<evidence type="ECO:0000256" key="2">
    <source>
        <dbReference type="SAM" id="MobiDB-lite"/>
    </source>
</evidence>
<feature type="region of interest" description="Disordered" evidence="2">
    <location>
        <begin position="161"/>
        <end position="190"/>
    </location>
</feature>
<keyword evidence="4" id="KW-1185">Reference proteome</keyword>
<accession>A0A078AW42</accession>
<dbReference type="EMBL" id="CCKQ01013738">
    <property type="protein sequence ID" value="CDW85442.1"/>
    <property type="molecule type" value="Genomic_DNA"/>
</dbReference>
<reference evidence="3 4" key="1">
    <citation type="submission" date="2014-06" db="EMBL/GenBank/DDBJ databases">
        <authorList>
            <person name="Swart Estienne"/>
        </authorList>
    </citation>
    <scope>NUCLEOTIDE SEQUENCE [LARGE SCALE GENOMIC DNA]</scope>
    <source>
        <strain evidence="3 4">130c</strain>
    </source>
</reference>
<evidence type="ECO:0000313" key="4">
    <source>
        <dbReference type="Proteomes" id="UP000039865"/>
    </source>
</evidence>
<protein>
    <submittedName>
        <fullName evidence="3">Uncharacterized protein</fullName>
    </submittedName>
</protein>
<dbReference type="Proteomes" id="UP000039865">
    <property type="component" value="Unassembled WGS sequence"/>
</dbReference>
<sequence length="395" mass="45678">MQKSIQQNQTQSRNQPLRDQEQQQFKTQQNKISTTLPLINKNSVIQNQQQQTQNDNSKKESALPDDEKRVAIINEYQKNEPENKLAKKDLKVNTNIQVENFDGSLSPDKIKQKRNLSPVPLNSKTLRKTISAIPEEDEEKSVANHSRQKTKKVLVSLKTQHFTSKPKDPFQRQGSLLSHQAKDQDKQAKSTFMKSSILQRIIDNAEQKNERYQDQLKDPVDTLEKSSVSYQQIQKEPISYKLIQSRIDQWKQLKDELEEDEEGFSSQFIQYKTNSQSVMDHITERDSASPFSVNRDFYGKNSHLKNFQPLKKNMFAGSFTKSLINGFKYSKAGLPLKDSTPANRSSKSRNNDTSINEFRKTITITPISKHYIQQKSLTPSNKMLKSHKTVIFKEE</sequence>
<feature type="region of interest" description="Disordered" evidence="2">
    <location>
        <begin position="335"/>
        <end position="357"/>
    </location>
</feature>
<keyword evidence="1" id="KW-0175">Coiled coil</keyword>
<organism evidence="3 4">
    <name type="scientific">Stylonychia lemnae</name>
    <name type="common">Ciliate</name>
    <dbReference type="NCBI Taxonomy" id="5949"/>
    <lineage>
        <taxon>Eukaryota</taxon>
        <taxon>Sar</taxon>
        <taxon>Alveolata</taxon>
        <taxon>Ciliophora</taxon>
        <taxon>Intramacronucleata</taxon>
        <taxon>Spirotrichea</taxon>
        <taxon>Stichotrichia</taxon>
        <taxon>Sporadotrichida</taxon>
        <taxon>Oxytrichidae</taxon>
        <taxon>Stylonychinae</taxon>
        <taxon>Stylonychia</taxon>
    </lineage>
</organism>
<feature type="compositionally biased region" description="Polar residues" evidence="2">
    <location>
        <begin position="1"/>
        <end position="15"/>
    </location>
</feature>
<evidence type="ECO:0000256" key="1">
    <source>
        <dbReference type="SAM" id="Coils"/>
    </source>
</evidence>
<feature type="compositionally biased region" description="Low complexity" evidence="2">
    <location>
        <begin position="40"/>
        <end position="55"/>
    </location>
</feature>
<feature type="compositionally biased region" description="Basic and acidic residues" evidence="2">
    <location>
        <begin position="56"/>
        <end position="68"/>
    </location>
</feature>
<gene>
    <name evidence="3" type="primary">Contig11702.g12515</name>
    <name evidence="3" type="ORF">STYLEM_14518</name>
</gene>